<dbReference type="CDD" id="cd00096">
    <property type="entry name" value="Ig"/>
    <property type="match status" value="1"/>
</dbReference>
<feature type="compositionally biased region" description="Low complexity" evidence="8">
    <location>
        <begin position="14"/>
        <end position="28"/>
    </location>
</feature>
<feature type="compositionally biased region" description="Low complexity" evidence="8">
    <location>
        <begin position="1931"/>
        <end position="1941"/>
    </location>
</feature>
<feature type="compositionally biased region" description="Low complexity" evidence="8">
    <location>
        <begin position="2400"/>
        <end position="2412"/>
    </location>
</feature>
<feature type="region of interest" description="Disordered" evidence="8">
    <location>
        <begin position="3128"/>
        <end position="3192"/>
    </location>
</feature>
<feature type="compositionally biased region" description="Low complexity" evidence="8">
    <location>
        <begin position="49"/>
        <end position="65"/>
    </location>
</feature>
<dbReference type="InterPro" id="IPR003598">
    <property type="entry name" value="Ig_sub2"/>
</dbReference>
<feature type="compositionally biased region" description="Basic and acidic residues" evidence="8">
    <location>
        <begin position="2994"/>
        <end position="3003"/>
    </location>
</feature>
<dbReference type="SMART" id="SM00409">
    <property type="entry name" value="IG"/>
    <property type="match status" value="3"/>
</dbReference>
<dbReference type="PANTHER" id="PTHR45080">
    <property type="entry name" value="CONTACTIN 5"/>
    <property type="match status" value="1"/>
</dbReference>
<sequence length="3521" mass="389478">MPVVKKHTKEESHVSSSSTTSFHKSTVVESSSFTQVVSSDGGGGESRHSASTASSSQVQVASGQPVVEVHATRQQEVRQEGAAPPMITDKVSLIKKEGEKITQEISQDSSTAPLSPPIKKITSAKKKLSPARFMTPMQGVITKEDSQVVLECVIDGHPEPVVSWTHNGGPLRGDAEVKTNLNKTTLTIPRVNQNHAGHYTCFIENDAGSAQCTCDVIVKKTQFPPVISKRLQPAIVGVNERLHLEIDVTGTPTPTVKWTKDGQPLTASDHITLKSEGTRQILVISQAEPGDSGRYGVIASNSAGRAESLADVMVTQLILDKAPPTHKVMFTDITDEARRNIESIEEGHVKSIKRAIEEVAVEAPPIPVKILKFPPPQPPSEPTPPEAQPEIVRPEEQEVRPTPGKLKKMWPPPPSEMEVAPKIDASVEMLSCNVSSIISSFSALGEEEEAYTSHHAPVVHQSKPQHLPQVSEVMDIDLQPEPIPEYGYLSSGVPEEEQHQEEPETLQQVLLPGPEPELVLVEPPEPEEETVEENSEWEMMQGYQRVSAPITALHKILSPVPEVEPEPVPTPEPPRILTPEPPKEPTPEPPKEPTPEPPREPTPEPPKEPTPEPPKEPTPEPPQALMTTIEVAQEPPEPTTTTEVRTETSTVESSFFESKKSMSKTSYSTVETQMYTTGISSPPLEQPSAPVIPEPVEEPQPVLEVMETEPVESYEHPVCEEPIEYFVPESEEMVEYVTAEESAPEMISEAEELAFTESSLSSMKSEMQTIFVATSDLKTNVYTPEPEEPPVPQFQRPLLEPLIMPEPQPIEQLYVVEEAVKPPKPPEVKEQKKPKKKRESVIQLAKRLEETIVPMSPDEVPGGIRMFPSPKQPSTPVKESPAPTRETRSTCVTPTPEVKDTKLLDLEPFPFTVEEKPRRDRPKSLPPPWPSKFTPGTFTDSEYESDIDGERHIHIKKIKFEVPAKAPRPHSVATDAAPPSVFDTPPVFEGGMRPDILKKEEIVEKEEPKKMKTIAPKKKAKVVEKFLASAGEKAEIEVVKPVPRTPVKREAAPSWPPPADESHFEGQQTGGVYKETTSMTSSMETKSQVTSMSYQSHVSKVTQETKQFSAPPHEVVLEPEPAPVYVLQPEPEPVYVQQPEPVYEPPTEPEPVCEPPAEPAPVYELQLEPEPVYVQQPEPEPVCDLQPEPAPVYEIQPQPVPVPVVDAAPKFKPVRAPAPKQTPVKPAPAPAPPPPFDVPPPVFKPVVKPEVVPVQVPQKPASTKIEKQVSSENIHSIKKSETSSVSVQKSQKVLKKGNVIWPPSAPETPSPSVQFRSQSAERPKVSEASTLPQRPHEAPASIYWYSNITLQEKRKSWPQVMPEQPQLTTSTVIESSTKSSRQEISKISKQSSETQVVKEMTTQVPRQPVQEMIMKVPTPRPQFQVKAPKIEPKKEVVIQAPPPPIEFPTIKSTLPPLEPFPFDVGPIKPKKSRGQAPNMPSKFIPGSFTESEYESDYDSMSSSLSRMYMSDSEATGYRPMNIKMKKGRSKKPKQPSPPPPSSLGLPPAFEVKLSPLKVSFSDIESDIPTSRESTPLPEHTLIQSKQKLQVHKLQTLASEITPGSKPQPQHFIPQKPQAPVKMPAPIVPVKPAQPVQQPPKPVQQPAPPTVARSTFTSTEENVQRSVQQVTSETVAPVVGVKNVKKMFEGGGPPPMPQVVAAPIRMQSPSPVRAAAFLPSVQPSPIQAPVPPQTVIPPQPVTTEPPTRVIPVAVETNAIVKTEQVSSTNHVKGKPTSPKAKKKMEMTQMTAQEMEESGYTADTEGTLPRRTAKTANTQSSSNFTSSSSYSKSETFMSSSFSKSENKSFSSSQFDQGMPSSFPVSSSFPAGGGLPPEGSFPSSFPSFPSTPASTLGQTSHFSSSFKSSESKASQVFTSRSEEVHEESRGSAEQPKTQKPSQPKQEAKKPRFEEKKPKFEEFKKETKGKAGSSGPFSEDTYYSMRDESDVSTDSGRTKKKVEFQSETHVEVMSDKKVEIFESSSVDVSPKPTKKPAPKQEQKLERKVIVEPKIERPHQITKTFQSVKETPKPSSSHEIRTQKSTVTSEMSEKKEHAAKTMIVKKTVETSKVDGIKKPQQFSEAKVIKPTTKEKWVKETVLKPQPSVPHVQPLKSTGLVKQAVTKQESKSELDLKPFPFKAEPSKPKKPRGEPPPQPSKFKKGEFHESDYDSDFEGRIPPKWKPGDSDTEDQSYGSVSAPAGVHMGPQRHQRTPTPPTAFDVPPQYEGPPRPKIDFPESEPEPDRETSPEFVIPEKIEVVQAPVPPRIIPKEAKIFKSQPQKPKPPPARSPSPELKPGSPPVEDYAPPPPKKPQQQPPPPQPSPFANAVGVESTKITKIADSSSHHQRFVTMQQTTRVIKFTDGRTTSTGTATQETQVHEPRGRKVVREETKPLPPLEPFPFTPDPLKPKKDRGGPPPKPKKFRKGEFTESDYESDYEGPPRPKWQPPDSDTDDPSYKKIMPGLRSDRTPSKTRDRTPTPPTQFDTPPESGGPWRPDIKQLEPIVLREPSPEVIAPREPPKKIRVVKKVAPKVQQEVMKPVERPASPPLPPPGTPPEEGVIMEETQYVVDRVDLQSRVKPLPVREVQTYEDKPYTKVTERTEKTITNIKLKEELRMKREKKETKKTIVTEYEEVPVQPSLPLQIKIDMSLEKYKDLEPFPFEPGKEKPRREKGPPPPKPKKFVKGEFQESDYDSDFEGRVRPKWQPSISDAEDPEYTPVRPPPPSCKQAARSRERTPTPPTKFEVPPSSGGPLRPDIEPVEKPVKVIKEPSPEIVIPKVKEKHVTKAVKTTPKAPALKVAKPQAPRPRTPTPPLPEPGPQPEIGYIPETVKRTVEEDVHIKMIKKKIEAKKGFQIDIDVTDIYDFVSESEHEKMDVEISKTTNPFPVLEPFPYEPDPGRPKRQRGPPPPHPKKFMKGEFRGSDYESDYDAPIAPKWVPPDSEGEERVYRRVAPPAIDSIRHRSESSGRDPSPPSKFDQPPHFEGPPRPVIDPSDLPRRERRESLEEYSIPRFPKVEFKPFDLEDEQVSRPQVAVTTDTETEPESYANAGIDKKYVKSAQKVVGHQFEDMTQTFRHKAQRFAEQLVTEVFAAREGSVPAEPAGEPPSMPDELKTQETSTEAVTEPPQDAATRDTLSDSLQEPQAYRDESRVSEFGTKHIDPDTGLIYFKYDFGYEFGVILPGEAKKVEKKREVNGDHSGDIPIPVLHETTTDSSSQKPDSKKIPKSNGYVPHLEGGQPKHQSGSVTQHDSTPSKGSSIYAPVSPHPSQQSDISETDREYQQYMGKMIPEFVPKKQAQFRPISGDPYSDSEVESDHPSPSKLSDPSAGVHVGPKRFVPVVPGAAVQPKSQPPQGPLPETPAELGVLGSPLSATPPSTPSTPCSGPLIQTARPLHYITPLRDLSVASGEVLKLECVVQADPSVQVTWSRGGEVLHPSPHYQMVYKNGVCRLIIPCVSPDDEGVYTCTAMSVMEMDSTSATVCITGEKA</sequence>
<dbReference type="FunFam" id="2.60.40.10:FF:000107">
    <property type="entry name" value="Myosin, light chain kinase a"/>
    <property type="match status" value="2"/>
</dbReference>
<feature type="compositionally biased region" description="Basic and acidic residues" evidence="8">
    <location>
        <begin position="2178"/>
        <end position="2187"/>
    </location>
</feature>
<evidence type="ECO:0000313" key="10">
    <source>
        <dbReference type="EMBL" id="KAK4306760.1"/>
    </source>
</evidence>
<feature type="compositionally biased region" description="Basic and acidic residues" evidence="8">
    <location>
        <begin position="2791"/>
        <end position="2801"/>
    </location>
</feature>
<feature type="compositionally biased region" description="Pro residues" evidence="8">
    <location>
        <begin position="2581"/>
        <end position="2591"/>
    </location>
</feature>
<feature type="domain" description="Ig-like" evidence="9">
    <location>
        <begin position="130"/>
        <end position="217"/>
    </location>
</feature>
<evidence type="ECO:0000256" key="4">
    <source>
        <dbReference type="ARBA" id="ARBA00022729"/>
    </source>
</evidence>
<feature type="compositionally biased region" description="Low complexity" evidence="8">
    <location>
        <begin position="1623"/>
        <end position="1635"/>
    </location>
</feature>
<feature type="region of interest" description="Disordered" evidence="8">
    <location>
        <begin position="372"/>
        <end position="414"/>
    </location>
</feature>
<feature type="compositionally biased region" description="Polar residues" evidence="8">
    <location>
        <begin position="1365"/>
        <end position="1379"/>
    </location>
</feature>
<dbReference type="PANTHER" id="PTHR45080:SF8">
    <property type="entry name" value="IG-LIKE DOMAIN-CONTAINING PROTEIN"/>
    <property type="match status" value="1"/>
</dbReference>
<comment type="subcellular location">
    <subcellularLocation>
        <location evidence="1">Cytoplasm</location>
        <location evidence="1">Myofibril</location>
        <location evidence="1">Sarcomere</location>
        <location evidence="1">A band</location>
    </subcellularLocation>
</comment>
<feature type="compositionally biased region" description="Basic residues" evidence="8">
    <location>
        <begin position="2936"/>
        <end position="2950"/>
    </location>
</feature>
<feature type="compositionally biased region" description="Basic and acidic residues" evidence="8">
    <location>
        <begin position="2034"/>
        <end position="2054"/>
    </location>
</feature>
<feature type="compositionally biased region" description="Pro residues" evidence="8">
    <location>
        <begin position="2840"/>
        <end position="2856"/>
    </location>
</feature>
<feature type="compositionally biased region" description="Basic residues" evidence="8">
    <location>
        <begin position="1523"/>
        <end position="1533"/>
    </location>
</feature>
<feature type="compositionally biased region" description="Basic and acidic residues" evidence="8">
    <location>
        <begin position="2197"/>
        <end position="2222"/>
    </location>
</feature>
<organism evidence="10 11">
    <name type="scientific">Petrolisthes manimaculis</name>
    <dbReference type="NCBI Taxonomy" id="1843537"/>
    <lineage>
        <taxon>Eukaryota</taxon>
        <taxon>Metazoa</taxon>
        <taxon>Ecdysozoa</taxon>
        <taxon>Arthropoda</taxon>
        <taxon>Crustacea</taxon>
        <taxon>Multicrustacea</taxon>
        <taxon>Malacostraca</taxon>
        <taxon>Eumalacostraca</taxon>
        <taxon>Eucarida</taxon>
        <taxon>Decapoda</taxon>
        <taxon>Pleocyemata</taxon>
        <taxon>Anomura</taxon>
        <taxon>Galatheoidea</taxon>
        <taxon>Porcellanidae</taxon>
        <taxon>Petrolisthes</taxon>
    </lineage>
</organism>
<feature type="region of interest" description="Disordered" evidence="8">
    <location>
        <begin position="2911"/>
        <end position="3044"/>
    </location>
</feature>
<feature type="compositionally biased region" description="Basic and acidic residues" evidence="8">
    <location>
        <begin position="1942"/>
        <end position="1965"/>
    </location>
</feature>
<feature type="compositionally biased region" description="Pro residues" evidence="8">
    <location>
        <begin position="566"/>
        <end position="580"/>
    </location>
</feature>
<feature type="region of interest" description="Disordered" evidence="8">
    <location>
        <begin position="1"/>
        <end position="65"/>
    </location>
</feature>
<feature type="compositionally biased region" description="Basic and acidic residues" evidence="8">
    <location>
        <begin position="2413"/>
        <end position="2428"/>
    </location>
</feature>
<dbReference type="InterPro" id="IPR050958">
    <property type="entry name" value="Cell_Adh-Cytoskel_Orgn"/>
</dbReference>
<feature type="region of interest" description="Disordered" evidence="8">
    <location>
        <begin position="1600"/>
        <end position="1668"/>
    </location>
</feature>
<keyword evidence="5" id="KW-0677">Repeat</keyword>
<feature type="compositionally biased region" description="Basic and acidic residues" evidence="8">
    <location>
        <begin position="581"/>
        <end position="618"/>
    </location>
</feature>
<feature type="compositionally biased region" description="Basic and acidic residues" evidence="8">
    <location>
        <begin position="2501"/>
        <end position="2513"/>
    </location>
</feature>
<dbReference type="GO" id="GO:0005886">
    <property type="term" value="C:plasma membrane"/>
    <property type="evidence" value="ECO:0007669"/>
    <property type="project" value="TreeGrafter"/>
</dbReference>
<feature type="compositionally biased region" description="Low complexity" evidence="8">
    <location>
        <begin position="1874"/>
        <end position="1911"/>
    </location>
</feature>
<name>A0AAE1PGG2_9EUCA</name>
<comment type="similarity">
    <text evidence="2">Belongs to the protein kinase superfamily. CAMK Ser/Thr protein kinase family.</text>
</comment>
<evidence type="ECO:0000256" key="5">
    <source>
        <dbReference type="ARBA" id="ARBA00022737"/>
    </source>
</evidence>
<evidence type="ECO:0000256" key="1">
    <source>
        <dbReference type="ARBA" id="ARBA00004161"/>
    </source>
</evidence>
<feature type="compositionally biased region" description="Pro residues" evidence="8">
    <location>
        <begin position="373"/>
        <end position="387"/>
    </location>
</feature>
<feature type="compositionally biased region" description="Basic and acidic residues" evidence="8">
    <location>
        <begin position="2065"/>
        <end position="2077"/>
    </location>
</feature>
<feature type="compositionally biased region" description="Pro residues" evidence="8">
    <location>
        <begin position="1225"/>
        <end position="1236"/>
    </location>
</feature>
<feature type="compositionally biased region" description="Basic and acidic residues" evidence="8">
    <location>
        <begin position="2692"/>
        <end position="2709"/>
    </location>
</feature>
<dbReference type="GO" id="GO:0031672">
    <property type="term" value="C:A band"/>
    <property type="evidence" value="ECO:0007669"/>
    <property type="project" value="UniProtKB-SubCell"/>
</dbReference>
<feature type="region of interest" description="Disordered" evidence="8">
    <location>
        <begin position="1511"/>
        <end position="1548"/>
    </location>
</feature>
<feature type="region of interest" description="Disordered" evidence="8">
    <location>
        <begin position="848"/>
        <end position="943"/>
    </location>
</feature>
<dbReference type="PROSITE" id="PS50835">
    <property type="entry name" value="IG_LIKE"/>
    <property type="match status" value="3"/>
</dbReference>
<evidence type="ECO:0000313" key="11">
    <source>
        <dbReference type="Proteomes" id="UP001292094"/>
    </source>
</evidence>
<feature type="compositionally biased region" description="Low complexity" evidence="8">
    <location>
        <begin position="1857"/>
        <end position="1867"/>
    </location>
</feature>
<evidence type="ECO:0000256" key="7">
    <source>
        <dbReference type="ARBA" id="ARBA00023319"/>
    </source>
</evidence>
<feature type="compositionally biased region" description="Polar residues" evidence="8">
    <location>
        <begin position="29"/>
        <end position="38"/>
    </location>
</feature>
<feature type="compositionally biased region" description="Pro residues" evidence="8">
    <location>
        <begin position="1636"/>
        <end position="1648"/>
    </location>
</feature>
<feature type="compositionally biased region" description="Polar residues" evidence="8">
    <location>
        <begin position="1387"/>
        <end position="1402"/>
    </location>
</feature>
<feature type="region of interest" description="Disordered" evidence="8">
    <location>
        <begin position="557"/>
        <end position="667"/>
    </location>
</feature>
<feature type="region of interest" description="Disordered" evidence="8">
    <location>
        <begin position="3225"/>
        <end position="3311"/>
    </location>
</feature>
<feature type="region of interest" description="Disordered" evidence="8">
    <location>
        <begin position="1356"/>
        <end position="1402"/>
    </location>
</feature>
<dbReference type="InterPro" id="IPR013098">
    <property type="entry name" value="Ig_I-set"/>
</dbReference>
<protein>
    <recommendedName>
        <fullName evidence="9">Ig-like domain-containing protein</fullName>
    </recommendedName>
</protein>
<feature type="region of interest" description="Disordered" evidence="8">
    <location>
        <begin position="3058"/>
        <end position="3083"/>
    </location>
</feature>
<feature type="compositionally biased region" description="Low complexity" evidence="8">
    <location>
        <begin position="505"/>
        <end position="522"/>
    </location>
</feature>
<dbReference type="Proteomes" id="UP001292094">
    <property type="component" value="Unassembled WGS sequence"/>
</dbReference>
<evidence type="ECO:0000256" key="8">
    <source>
        <dbReference type="SAM" id="MobiDB-lite"/>
    </source>
</evidence>
<feature type="region of interest" description="Disordered" evidence="8">
    <location>
        <begin position="1760"/>
        <end position="2004"/>
    </location>
</feature>
<keyword evidence="11" id="KW-1185">Reference proteome</keyword>
<dbReference type="GO" id="GO:0007156">
    <property type="term" value="P:homophilic cell adhesion via plasma membrane adhesion molecules"/>
    <property type="evidence" value="ECO:0007669"/>
    <property type="project" value="TreeGrafter"/>
</dbReference>
<feature type="compositionally biased region" description="Low complexity" evidence="8">
    <location>
        <begin position="1818"/>
        <end position="1850"/>
    </location>
</feature>
<evidence type="ECO:0000256" key="3">
    <source>
        <dbReference type="ARBA" id="ARBA00022490"/>
    </source>
</evidence>
<evidence type="ECO:0000259" key="9">
    <source>
        <dbReference type="PROSITE" id="PS50835"/>
    </source>
</evidence>
<dbReference type="FunFam" id="2.60.40.10:FF:000345">
    <property type="entry name" value="Muscle M-line assembly protein unc-89"/>
    <property type="match status" value="1"/>
</dbReference>
<feature type="region of interest" description="Disordered" evidence="8">
    <location>
        <begin position="2820"/>
        <end position="2860"/>
    </location>
</feature>
<feature type="domain" description="Ig-like" evidence="9">
    <location>
        <begin position="3426"/>
        <end position="3515"/>
    </location>
</feature>
<keyword evidence="4" id="KW-0732">Signal</keyword>
<dbReference type="EMBL" id="JAWZYT010002091">
    <property type="protein sequence ID" value="KAK4306760.1"/>
    <property type="molecule type" value="Genomic_DNA"/>
</dbReference>
<feature type="compositionally biased region" description="Acidic residues" evidence="8">
    <location>
        <begin position="524"/>
        <end position="536"/>
    </location>
</feature>
<proteinExistence type="inferred from homology"/>
<feature type="compositionally biased region" description="Basic and acidic residues" evidence="8">
    <location>
        <begin position="1917"/>
        <end position="1927"/>
    </location>
</feature>
<feature type="region of interest" description="Disordered" evidence="8">
    <location>
        <begin position="1137"/>
        <end position="1158"/>
    </location>
</feature>
<feature type="compositionally biased region" description="Pro residues" evidence="8">
    <location>
        <begin position="2429"/>
        <end position="2442"/>
    </location>
</feature>
<keyword evidence="7" id="KW-0393">Immunoglobulin domain</keyword>
<reference evidence="10" key="1">
    <citation type="submission" date="2023-11" db="EMBL/GenBank/DDBJ databases">
        <title>Genome assemblies of two species of porcelain crab, Petrolisthes cinctipes and Petrolisthes manimaculis (Anomura: Porcellanidae).</title>
        <authorList>
            <person name="Angst P."/>
        </authorList>
    </citation>
    <scope>NUCLEOTIDE SEQUENCE</scope>
    <source>
        <strain evidence="10">PB745_02</strain>
        <tissue evidence="10">Gill</tissue>
    </source>
</reference>
<feature type="compositionally biased region" description="Low complexity" evidence="8">
    <location>
        <begin position="1282"/>
        <end position="1291"/>
    </location>
</feature>
<feature type="region of interest" description="Disordered" evidence="8">
    <location>
        <begin position="2018"/>
        <end position="2093"/>
    </location>
</feature>
<feature type="region of interest" description="Disordered" evidence="8">
    <location>
        <begin position="1213"/>
        <end position="1236"/>
    </location>
</feature>
<dbReference type="InterPro" id="IPR036179">
    <property type="entry name" value="Ig-like_dom_sf"/>
</dbReference>
<keyword evidence="3" id="KW-0963">Cytoplasm</keyword>
<dbReference type="InterPro" id="IPR013783">
    <property type="entry name" value="Ig-like_fold"/>
</dbReference>
<comment type="caution">
    <text evidence="10">The sequence shown here is derived from an EMBL/GenBank/DDBJ whole genome shotgun (WGS) entry which is preliminary data.</text>
</comment>
<dbReference type="InterPro" id="IPR003599">
    <property type="entry name" value="Ig_sub"/>
</dbReference>
<feature type="compositionally biased region" description="Basic and acidic residues" evidence="8">
    <location>
        <begin position="3225"/>
        <end position="3234"/>
    </location>
</feature>
<evidence type="ECO:0000256" key="2">
    <source>
        <dbReference type="ARBA" id="ARBA00006692"/>
    </source>
</evidence>
<feature type="compositionally biased region" description="Basic and acidic residues" evidence="8">
    <location>
        <begin position="2266"/>
        <end position="2294"/>
    </location>
</feature>
<feature type="region of interest" description="Disordered" evidence="8">
    <location>
        <begin position="3325"/>
        <end position="3415"/>
    </location>
</feature>
<keyword evidence="6" id="KW-1015">Disulfide bond</keyword>
<dbReference type="SUPFAM" id="SSF48726">
    <property type="entry name" value="Immunoglobulin"/>
    <property type="match status" value="3"/>
</dbReference>
<feature type="region of interest" description="Disordered" evidence="8">
    <location>
        <begin position="2135"/>
        <end position="2555"/>
    </location>
</feature>
<feature type="region of interest" description="Disordered" evidence="8">
    <location>
        <begin position="965"/>
        <end position="993"/>
    </location>
</feature>
<feature type="compositionally biased region" description="Low complexity" evidence="8">
    <location>
        <begin position="3400"/>
        <end position="3415"/>
    </location>
</feature>
<accession>A0AAE1PGG2</accession>
<feature type="compositionally biased region" description="Basic and acidic residues" evidence="8">
    <location>
        <begin position="3030"/>
        <end position="3040"/>
    </location>
</feature>
<gene>
    <name evidence="10" type="ORF">Pmani_021420</name>
</gene>
<feature type="region of interest" description="Disordered" evidence="8">
    <location>
        <begin position="481"/>
        <end position="543"/>
    </location>
</feature>
<feature type="region of interest" description="Disordered" evidence="8">
    <location>
        <begin position="2572"/>
        <end position="2595"/>
    </location>
</feature>
<feature type="region of interest" description="Disordered" evidence="8">
    <location>
        <begin position="2692"/>
        <end position="2801"/>
    </location>
</feature>
<feature type="region of interest" description="Disordered" evidence="8">
    <location>
        <begin position="1258"/>
        <end position="1336"/>
    </location>
</feature>
<dbReference type="InterPro" id="IPR007110">
    <property type="entry name" value="Ig-like_dom"/>
</dbReference>
<dbReference type="Pfam" id="PF07679">
    <property type="entry name" value="I-set"/>
    <property type="match status" value="3"/>
</dbReference>
<feature type="compositionally biased region" description="Low complexity" evidence="8">
    <location>
        <begin position="639"/>
        <end position="656"/>
    </location>
</feature>
<feature type="compositionally biased region" description="Basic and acidic residues" evidence="8">
    <location>
        <begin position="3179"/>
        <end position="3192"/>
    </location>
</feature>
<evidence type="ECO:0000256" key="6">
    <source>
        <dbReference type="ARBA" id="ARBA00023157"/>
    </source>
</evidence>
<feature type="compositionally biased region" description="Pro residues" evidence="8">
    <location>
        <begin position="1142"/>
        <end position="1158"/>
    </location>
</feature>
<feature type="region of interest" description="Disordered" evidence="8">
    <location>
        <begin position="1046"/>
        <end position="1068"/>
    </location>
</feature>
<feature type="domain" description="Ig-like" evidence="9">
    <location>
        <begin position="224"/>
        <end position="315"/>
    </location>
</feature>
<feature type="compositionally biased region" description="Pro residues" evidence="8">
    <location>
        <begin position="3383"/>
        <end position="3392"/>
    </location>
</feature>
<feature type="compositionally biased region" description="Pro residues" evidence="8">
    <location>
        <begin position="2342"/>
        <end position="2359"/>
    </location>
</feature>
<feature type="region of interest" description="Disordered" evidence="8">
    <location>
        <begin position="1461"/>
        <end position="1494"/>
    </location>
</feature>
<dbReference type="Gene3D" id="2.60.40.10">
    <property type="entry name" value="Immunoglobulins"/>
    <property type="match status" value="3"/>
</dbReference>
<feature type="compositionally biased region" description="Polar residues" evidence="8">
    <location>
        <begin position="1652"/>
        <end position="1668"/>
    </location>
</feature>
<feature type="compositionally biased region" description="Polar residues" evidence="8">
    <location>
        <begin position="3274"/>
        <end position="3291"/>
    </location>
</feature>
<dbReference type="SMART" id="SM00408">
    <property type="entry name" value="IGc2"/>
    <property type="match status" value="3"/>
</dbReference>